<protein>
    <submittedName>
        <fullName evidence="3">Putative vasa intronic protein</fullName>
    </submittedName>
</protein>
<dbReference type="Pfam" id="PF16174">
    <property type="entry name" value="IHABP4_N"/>
    <property type="match status" value="1"/>
</dbReference>
<evidence type="ECO:0000259" key="2">
    <source>
        <dbReference type="Pfam" id="PF16174"/>
    </source>
</evidence>
<proteinExistence type="evidence at transcript level"/>
<sequence>MESSYGIGVKNRYELFYDDEEDPTELLRQQEEEKERRKAEKITSKDKPKRPGAQGSQASGERGCQENPKGSTDQQGARTERRTQGRQQASADSQAGPGGQVCRPRGAGQPAGLRGTEEPAQPRGSGACGRLGKPV</sequence>
<dbReference type="EMBL" id="GADI01005625">
    <property type="protein sequence ID" value="JAA68183.1"/>
    <property type="molecule type" value="mRNA"/>
</dbReference>
<feature type="domain" description="Intracellular hyaluronan-binding protein 4 N-terminal" evidence="2">
    <location>
        <begin position="1"/>
        <end position="105"/>
    </location>
</feature>
<evidence type="ECO:0000313" key="3">
    <source>
        <dbReference type="EMBL" id="JAA68183.1"/>
    </source>
</evidence>
<organism evidence="3">
    <name type="scientific">Ixodes ricinus</name>
    <name type="common">Common tick</name>
    <name type="synonym">Acarus ricinus</name>
    <dbReference type="NCBI Taxonomy" id="34613"/>
    <lineage>
        <taxon>Eukaryota</taxon>
        <taxon>Metazoa</taxon>
        <taxon>Ecdysozoa</taxon>
        <taxon>Arthropoda</taxon>
        <taxon>Chelicerata</taxon>
        <taxon>Arachnida</taxon>
        <taxon>Acari</taxon>
        <taxon>Parasitiformes</taxon>
        <taxon>Ixodida</taxon>
        <taxon>Ixodoidea</taxon>
        <taxon>Ixodidae</taxon>
        <taxon>Ixodinae</taxon>
        <taxon>Ixodes</taxon>
    </lineage>
</organism>
<evidence type="ECO:0000256" key="1">
    <source>
        <dbReference type="SAM" id="MobiDB-lite"/>
    </source>
</evidence>
<dbReference type="AlphaFoldDB" id="A0A0K8RBH2"/>
<feature type="compositionally biased region" description="Basic and acidic residues" evidence="1">
    <location>
        <begin position="28"/>
        <end position="46"/>
    </location>
</feature>
<reference evidence="3" key="1">
    <citation type="submission" date="2012-12" db="EMBL/GenBank/DDBJ databases">
        <title>Identification and characterization of a phenylalanine ammonia-lyase gene family in Isatis indigotica Fort.</title>
        <authorList>
            <person name="Liu Q."/>
            <person name="Chen J."/>
            <person name="Zhou X."/>
            <person name="Di P."/>
            <person name="Xiao Y."/>
            <person name="Xuan H."/>
            <person name="Zhang L."/>
            <person name="Chen W."/>
        </authorList>
    </citation>
    <scope>NUCLEOTIDE SEQUENCE</scope>
    <source>
        <tissue evidence="3">Salivary gland</tissue>
    </source>
</reference>
<feature type="region of interest" description="Disordered" evidence="1">
    <location>
        <begin position="1"/>
        <end position="135"/>
    </location>
</feature>
<accession>A0A0K8RBH2</accession>
<name>A0A0K8RBH2_IXORI</name>
<feature type="compositionally biased region" description="Polar residues" evidence="1">
    <location>
        <begin position="68"/>
        <end position="77"/>
    </location>
</feature>
<dbReference type="InterPro" id="IPR032381">
    <property type="entry name" value="IHABP4_N"/>
</dbReference>